<dbReference type="InterPro" id="IPR045864">
    <property type="entry name" value="aa-tRNA-synth_II/BPL/LPL"/>
</dbReference>
<dbReference type="PANTHER" id="PTHR11778">
    <property type="entry name" value="SERYL-TRNA SYNTHETASE"/>
    <property type="match status" value="1"/>
</dbReference>
<protein>
    <recommendedName>
        <fullName evidence="1">serine--tRNA ligase</fullName>
        <ecNumber evidence="1">6.1.1.11</ecNumber>
    </recommendedName>
    <alternativeName>
        <fullName evidence="6">Seryl-tRNA synthetase</fullName>
    </alternativeName>
</protein>
<dbReference type="GO" id="GO:0006434">
    <property type="term" value="P:seryl-tRNA aminoacylation"/>
    <property type="evidence" value="ECO:0007669"/>
    <property type="project" value="InterPro"/>
</dbReference>
<keyword evidence="4 8" id="KW-0067">ATP-binding</keyword>
<dbReference type="OMA" id="GYTPCFR"/>
<feature type="binding site" evidence="7">
    <location>
        <position position="288"/>
    </location>
    <ligand>
        <name>L-serine</name>
        <dbReference type="ChEBI" id="CHEBI:33384"/>
    </ligand>
</feature>
<evidence type="ECO:0000256" key="7">
    <source>
        <dbReference type="PIRSR" id="PIRSR001529-1"/>
    </source>
</evidence>
<feature type="site" description="Important for serine binding" evidence="7">
    <location>
        <position position="390"/>
    </location>
</feature>
<dbReference type="InterPro" id="IPR042103">
    <property type="entry name" value="SerRS_1_N_sf"/>
</dbReference>
<keyword evidence="3" id="KW-0547">Nucleotide-binding</keyword>
<dbReference type="NCBIfam" id="TIGR00414">
    <property type="entry name" value="serS"/>
    <property type="match status" value="1"/>
</dbReference>
<reference evidence="11" key="1">
    <citation type="submission" date="2022-10" db="EMBL/GenBank/DDBJ databases">
        <title>Novel sulphate-reducing endosymbionts in the free-living metamonad Anaeramoeba.</title>
        <authorList>
            <person name="Jerlstrom-Hultqvist J."/>
            <person name="Cepicka I."/>
            <person name="Gallot-Lavallee L."/>
            <person name="Salas-Leiva D."/>
            <person name="Curtis B.A."/>
            <person name="Zahonova K."/>
            <person name="Pipaliya S."/>
            <person name="Dacks J."/>
            <person name="Roger A.J."/>
        </authorList>
    </citation>
    <scope>NUCLEOTIDE SEQUENCE</scope>
    <source>
        <strain evidence="11">BMAN</strain>
    </source>
</reference>
<dbReference type="InterPro" id="IPR006195">
    <property type="entry name" value="aa-tRNA-synth_II"/>
</dbReference>
<comment type="caution">
    <text evidence="11">The sequence shown here is derived from an EMBL/GenBank/DDBJ whole genome shotgun (WGS) entry which is preliminary data.</text>
</comment>
<dbReference type="InterPro" id="IPR015866">
    <property type="entry name" value="Ser-tRNA-synth_1_N"/>
</dbReference>
<evidence type="ECO:0000313" key="12">
    <source>
        <dbReference type="Proteomes" id="UP001149090"/>
    </source>
</evidence>
<dbReference type="Gene3D" id="3.30.930.10">
    <property type="entry name" value="Bira Bifunctional Protein, Domain 2"/>
    <property type="match status" value="1"/>
</dbReference>
<dbReference type="PROSITE" id="PS50862">
    <property type="entry name" value="AA_TRNA_LIGASE_II"/>
    <property type="match status" value="1"/>
</dbReference>
<dbReference type="OrthoDB" id="10264585at2759"/>
<dbReference type="EMBL" id="JAPDFW010000008">
    <property type="protein sequence ID" value="KAJ5080563.1"/>
    <property type="molecule type" value="Genomic_DNA"/>
</dbReference>
<dbReference type="InterPro" id="IPR002314">
    <property type="entry name" value="aa-tRNA-synt_IIb"/>
</dbReference>
<organism evidence="11 12">
    <name type="scientific">Anaeramoeba ignava</name>
    <name type="common">Anaerobic marine amoeba</name>
    <dbReference type="NCBI Taxonomy" id="1746090"/>
    <lineage>
        <taxon>Eukaryota</taxon>
        <taxon>Metamonada</taxon>
        <taxon>Anaeramoebidae</taxon>
        <taxon>Anaeramoeba</taxon>
    </lineage>
</organism>
<evidence type="ECO:0000256" key="5">
    <source>
        <dbReference type="ARBA" id="ARBA00023146"/>
    </source>
</evidence>
<keyword evidence="5" id="KW-0030">Aminoacyl-tRNA synthetase</keyword>
<evidence type="ECO:0000256" key="2">
    <source>
        <dbReference type="ARBA" id="ARBA00022598"/>
    </source>
</evidence>
<dbReference type="SUPFAM" id="SSF55681">
    <property type="entry name" value="Class II aaRS and biotin synthetases"/>
    <property type="match status" value="1"/>
</dbReference>
<feature type="domain" description="Aminoacyl-transfer RNA synthetases class-II family profile" evidence="10">
    <location>
        <begin position="188"/>
        <end position="414"/>
    </location>
</feature>
<evidence type="ECO:0000256" key="9">
    <source>
        <dbReference type="SAM" id="Coils"/>
    </source>
</evidence>
<evidence type="ECO:0000256" key="8">
    <source>
        <dbReference type="PIRSR" id="PIRSR001529-2"/>
    </source>
</evidence>
<dbReference type="Gene3D" id="1.10.287.40">
    <property type="entry name" value="Serine-tRNA synthetase, tRNA binding domain"/>
    <property type="match status" value="1"/>
</dbReference>
<dbReference type="AlphaFoldDB" id="A0A9Q0RI73"/>
<evidence type="ECO:0000256" key="4">
    <source>
        <dbReference type="ARBA" id="ARBA00022840"/>
    </source>
</evidence>
<dbReference type="SUPFAM" id="SSF46589">
    <property type="entry name" value="tRNA-binding arm"/>
    <property type="match status" value="1"/>
</dbReference>
<accession>A0A9Q0RI73</accession>
<evidence type="ECO:0000256" key="3">
    <source>
        <dbReference type="ARBA" id="ARBA00022741"/>
    </source>
</evidence>
<dbReference type="Proteomes" id="UP001149090">
    <property type="component" value="Unassembled WGS sequence"/>
</dbReference>
<dbReference type="InterPro" id="IPR010978">
    <property type="entry name" value="tRNA-bd_arm"/>
</dbReference>
<evidence type="ECO:0000259" key="10">
    <source>
        <dbReference type="PROSITE" id="PS50862"/>
    </source>
</evidence>
<dbReference type="EC" id="6.1.1.11" evidence="1"/>
<sequence length="431" mass="50482">MIDINLFRKENRRNLSIIKNSIKKRFENETIIDLIIEADENWRKSQFEMEQLISTQKYLSLLISSKKKNKEDFQDQIQEINLLIPKKIEAEKKAKELKEKLDNLLRKVGNIVDEDVPFGKYSDSNKIIKIWGEIPKIQENQKNFSQLLLQIDNGFNQEKANIISGKSGYFLKGFPFLLSQALINFSLQFLMKKGYSLIQTPCFIKKKLIEKISGNEDYENSLYHISGNFQDDLQEKFLINSPEQPLIVYHQKEKLIPENLPLKYAGFSTCFPKKEKEILQVEQFEQIEQFLIVSPYSNLSEKFQQEIISNLEEFYQLLKIPYQVVLVCSGQLDQASSKRYDLECWFPSFGQYKKLGYCSNYKDFYSRKLSIKFGKSKRKKKQYVHMLNGTLVAIQNCVCCIIENYATEKGIVVPEVLRSFIGEVSFIPFLK</sequence>
<keyword evidence="2" id="KW-0436">Ligase</keyword>
<dbReference type="InterPro" id="IPR002317">
    <property type="entry name" value="Ser-tRNA-ligase_type_1"/>
</dbReference>
<dbReference type="Pfam" id="PF00587">
    <property type="entry name" value="tRNA-synt_2b"/>
    <property type="match status" value="1"/>
</dbReference>
<dbReference type="GO" id="GO:0004828">
    <property type="term" value="F:serine-tRNA ligase activity"/>
    <property type="evidence" value="ECO:0007669"/>
    <property type="project" value="UniProtKB-EC"/>
</dbReference>
<gene>
    <name evidence="11" type="ORF">M0811_14008</name>
</gene>
<evidence type="ECO:0000256" key="1">
    <source>
        <dbReference type="ARBA" id="ARBA00012840"/>
    </source>
</evidence>
<feature type="binding site" evidence="7">
    <location>
        <position position="388"/>
    </location>
    <ligand>
        <name>L-serine</name>
        <dbReference type="ChEBI" id="CHEBI:33384"/>
    </ligand>
</feature>
<dbReference type="GO" id="GO:0005524">
    <property type="term" value="F:ATP binding"/>
    <property type="evidence" value="ECO:0007669"/>
    <property type="project" value="UniProtKB-KW"/>
</dbReference>
<keyword evidence="12" id="KW-1185">Reference proteome</keyword>
<dbReference type="Pfam" id="PF02403">
    <property type="entry name" value="Seryl_tRNA_N"/>
    <property type="match status" value="1"/>
</dbReference>
<name>A0A9Q0RI73_ANAIG</name>
<dbReference type="PIRSF" id="PIRSF001529">
    <property type="entry name" value="Ser-tRNA-synth_IIa"/>
    <property type="match status" value="1"/>
</dbReference>
<feature type="binding site" evidence="8">
    <location>
        <begin position="281"/>
        <end position="284"/>
    </location>
    <ligand>
        <name>ATP</name>
        <dbReference type="ChEBI" id="CHEBI:30616"/>
    </ligand>
</feature>
<dbReference type="PRINTS" id="PR00981">
    <property type="entry name" value="TRNASYNTHSER"/>
</dbReference>
<evidence type="ECO:0000313" key="11">
    <source>
        <dbReference type="EMBL" id="KAJ5080563.1"/>
    </source>
</evidence>
<proteinExistence type="predicted"/>
<keyword evidence="9" id="KW-0175">Coiled coil</keyword>
<evidence type="ECO:0000256" key="6">
    <source>
        <dbReference type="ARBA" id="ARBA00031113"/>
    </source>
</evidence>
<feature type="coiled-coil region" evidence="9">
    <location>
        <begin position="87"/>
        <end position="114"/>
    </location>
</feature>